<dbReference type="InterPro" id="IPR001525">
    <property type="entry name" value="C5_MeTfrase"/>
</dbReference>
<comment type="caution">
    <text evidence="7">The sequence shown here is derived from an EMBL/GenBank/DDBJ whole genome shotgun (WGS) entry which is preliminary data.</text>
</comment>
<gene>
    <name evidence="7" type="ORF">DWZ89_02535</name>
</gene>
<dbReference type="GO" id="GO:0032259">
    <property type="term" value="P:methylation"/>
    <property type="evidence" value="ECO:0007669"/>
    <property type="project" value="UniProtKB-KW"/>
</dbReference>
<dbReference type="InterPro" id="IPR018117">
    <property type="entry name" value="C5_DNA_meth_AS"/>
</dbReference>
<reference evidence="7 8" key="1">
    <citation type="submission" date="2018-08" db="EMBL/GenBank/DDBJ databases">
        <title>A genome reference for cultivated species of the human gut microbiota.</title>
        <authorList>
            <person name="Zou Y."/>
            <person name="Xue W."/>
            <person name="Luo G."/>
        </authorList>
    </citation>
    <scope>NUCLEOTIDE SEQUENCE [LARGE SCALE GENOMIC DNA]</scope>
    <source>
        <strain evidence="7 8">AF36-11AT</strain>
    </source>
</reference>
<dbReference type="AlphaFoldDB" id="A0A3E2TER3"/>
<evidence type="ECO:0000313" key="8">
    <source>
        <dbReference type="Proteomes" id="UP000261140"/>
    </source>
</evidence>
<dbReference type="InterPro" id="IPR029063">
    <property type="entry name" value="SAM-dependent_MTases_sf"/>
</dbReference>
<proteinExistence type="inferred from homology"/>
<evidence type="ECO:0000256" key="5">
    <source>
        <dbReference type="ARBA" id="ARBA00022747"/>
    </source>
</evidence>
<evidence type="ECO:0000256" key="4">
    <source>
        <dbReference type="ARBA" id="ARBA00022691"/>
    </source>
</evidence>
<evidence type="ECO:0000256" key="6">
    <source>
        <dbReference type="PROSITE-ProRule" id="PRU01016"/>
    </source>
</evidence>
<feature type="active site" evidence="6">
    <location>
        <position position="379"/>
    </location>
</feature>
<sequence length="559" mass="60805">MSDTGISAGRKSLQCGRCGTLTAEQCIGYEIAGDSGQRGGGGSMKICESRPVICRASGQASADTLNETCPCLTCDHEAPIVDGAYCMAGNFVDRNTNQNGCGVRENASFTLNTVDRHAVAYDARHHRLGGEVSGTLQAKGEGGWSLNYINPVLQPLPENAVGIDLYNGAVTGNTAATLTKKNDGTSSGPEVAQRKTPDWIVRRLIPMECGRLQGFPDGWAEIEPLTDLRELPFWREVYAKDCEIKGKKPNRKIMQADSEEGRRALMRWHDGLHSRAAEYAMWGNGMALPNALFFVKNAFRELGKPPGEIKLGSLFDGSGTMPLCAAMCGGHPVWASEIEPYPVAVTKTHLPNMKHLGSVTDIKGFLIEPVDIITFGSPCQDLSIAGKRAGLNGAKSGLFWEAIRIIREMLLATGGKYPRFVIWENVPGALSSNKGKDFEVVLNELLHLREFAGGRADQSILQHGKWGGFANYGAVAYRIVNAQWWGIPQRRRRVYAVCDTRRESAGVVVFDRKGTEWNFEPRIPQGEEVTGLTADCYSWHDRMVATKPCGGGGSGKPTP</sequence>
<dbReference type="SUPFAM" id="SSF53335">
    <property type="entry name" value="S-adenosyl-L-methionine-dependent methyltransferases"/>
    <property type="match status" value="1"/>
</dbReference>
<dbReference type="PROSITE" id="PS00094">
    <property type="entry name" value="C5_MTASE_1"/>
    <property type="match status" value="1"/>
</dbReference>
<dbReference type="GO" id="GO:0009307">
    <property type="term" value="P:DNA restriction-modification system"/>
    <property type="evidence" value="ECO:0007669"/>
    <property type="project" value="UniProtKB-KW"/>
</dbReference>
<dbReference type="Pfam" id="PF00145">
    <property type="entry name" value="DNA_methylase"/>
    <property type="match status" value="1"/>
</dbReference>
<accession>A0A3E2TER3</accession>
<evidence type="ECO:0000256" key="2">
    <source>
        <dbReference type="ARBA" id="ARBA00022603"/>
    </source>
</evidence>
<comment type="similarity">
    <text evidence="6">Belongs to the class I-like SAM-binding methyltransferase superfamily. C5-methyltransferase family.</text>
</comment>
<dbReference type="PANTHER" id="PTHR10629:SF52">
    <property type="entry name" value="DNA (CYTOSINE-5)-METHYLTRANSFERASE 1"/>
    <property type="match status" value="1"/>
</dbReference>
<keyword evidence="2 6" id="KW-0489">Methyltransferase</keyword>
<dbReference type="InterPro" id="IPR050390">
    <property type="entry name" value="C5-Methyltransferase"/>
</dbReference>
<keyword evidence="5" id="KW-0680">Restriction system</keyword>
<name>A0A3E2TER3_9FIRM</name>
<dbReference type="PRINTS" id="PR00105">
    <property type="entry name" value="C5METTRFRASE"/>
</dbReference>
<organism evidence="7 8">
    <name type="scientific">Faecalibacterium prausnitzii</name>
    <dbReference type="NCBI Taxonomy" id="853"/>
    <lineage>
        <taxon>Bacteria</taxon>
        <taxon>Bacillati</taxon>
        <taxon>Bacillota</taxon>
        <taxon>Clostridia</taxon>
        <taxon>Eubacteriales</taxon>
        <taxon>Oscillospiraceae</taxon>
        <taxon>Faecalibacterium</taxon>
    </lineage>
</organism>
<dbReference type="GO" id="GO:0044027">
    <property type="term" value="P:negative regulation of gene expression via chromosomal CpG island methylation"/>
    <property type="evidence" value="ECO:0007669"/>
    <property type="project" value="TreeGrafter"/>
</dbReference>
<dbReference type="EMBL" id="QVEQ01000001">
    <property type="protein sequence ID" value="RGB73683.1"/>
    <property type="molecule type" value="Genomic_DNA"/>
</dbReference>
<dbReference type="PROSITE" id="PS51679">
    <property type="entry name" value="SAM_MT_C5"/>
    <property type="match status" value="1"/>
</dbReference>
<keyword evidence="3 6" id="KW-0808">Transferase</keyword>
<dbReference type="Gene3D" id="3.40.50.150">
    <property type="entry name" value="Vaccinia Virus protein VP39"/>
    <property type="match status" value="1"/>
</dbReference>
<dbReference type="EC" id="2.1.1.37" evidence="1"/>
<dbReference type="PANTHER" id="PTHR10629">
    <property type="entry name" value="CYTOSINE-SPECIFIC METHYLTRANSFERASE"/>
    <property type="match status" value="1"/>
</dbReference>
<keyword evidence="4 6" id="KW-0949">S-adenosyl-L-methionine</keyword>
<evidence type="ECO:0000256" key="3">
    <source>
        <dbReference type="ARBA" id="ARBA00022679"/>
    </source>
</evidence>
<dbReference type="GO" id="GO:0003677">
    <property type="term" value="F:DNA binding"/>
    <property type="evidence" value="ECO:0007669"/>
    <property type="project" value="TreeGrafter"/>
</dbReference>
<evidence type="ECO:0000313" key="7">
    <source>
        <dbReference type="EMBL" id="RGB73683.1"/>
    </source>
</evidence>
<evidence type="ECO:0000256" key="1">
    <source>
        <dbReference type="ARBA" id="ARBA00011975"/>
    </source>
</evidence>
<dbReference type="GO" id="GO:0003886">
    <property type="term" value="F:DNA (cytosine-5-)-methyltransferase activity"/>
    <property type="evidence" value="ECO:0007669"/>
    <property type="project" value="UniProtKB-EC"/>
</dbReference>
<dbReference type="Proteomes" id="UP000261140">
    <property type="component" value="Unassembled WGS sequence"/>
</dbReference>
<protein>
    <recommendedName>
        <fullName evidence="1">DNA (cytosine-5-)-methyltransferase</fullName>
        <ecNumber evidence="1">2.1.1.37</ecNumber>
    </recommendedName>
</protein>